<evidence type="ECO:0000256" key="1">
    <source>
        <dbReference type="ARBA" id="ARBA00023015"/>
    </source>
</evidence>
<name>A0A841CXF3_9PSEU</name>
<gene>
    <name evidence="6" type="ORF">FHS29_007295</name>
</gene>
<dbReference type="GO" id="GO:0003700">
    <property type="term" value="F:DNA-binding transcription factor activity"/>
    <property type="evidence" value="ECO:0007669"/>
    <property type="project" value="TreeGrafter"/>
</dbReference>
<dbReference type="InterPro" id="IPR050109">
    <property type="entry name" value="HTH-type_TetR-like_transc_reg"/>
</dbReference>
<dbReference type="PANTHER" id="PTHR30055">
    <property type="entry name" value="HTH-TYPE TRANSCRIPTIONAL REGULATOR RUTR"/>
    <property type="match status" value="1"/>
</dbReference>
<accession>A0A841CXF3</accession>
<dbReference type="AlphaFoldDB" id="A0A841CXF3"/>
<organism evidence="6 7">
    <name type="scientific">Saccharothrix tamanrassetensis</name>
    <dbReference type="NCBI Taxonomy" id="1051531"/>
    <lineage>
        <taxon>Bacteria</taxon>
        <taxon>Bacillati</taxon>
        <taxon>Actinomycetota</taxon>
        <taxon>Actinomycetes</taxon>
        <taxon>Pseudonocardiales</taxon>
        <taxon>Pseudonocardiaceae</taxon>
        <taxon>Saccharothrix</taxon>
    </lineage>
</organism>
<dbReference type="InterPro" id="IPR009057">
    <property type="entry name" value="Homeodomain-like_sf"/>
</dbReference>
<dbReference type="Proteomes" id="UP000547510">
    <property type="component" value="Unassembled WGS sequence"/>
</dbReference>
<reference evidence="6 7" key="1">
    <citation type="submission" date="2020-08" db="EMBL/GenBank/DDBJ databases">
        <title>Genomic Encyclopedia of Type Strains, Phase III (KMG-III): the genomes of soil and plant-associated and newly described type strains.</title>
        <authorList>
            <person name="Whitman W."/>
        </authorList>
    </citation>
    <scope>NUCLEOTIDE SEQUENCE [LARGE SCALE GENOMIC DNA]</scope>
    <source>
        <strain evidence="6 7">CECT 8640</strain>
    </source>
</reference>
<dbReference type="Gene3D" id="1.10.357.10">
    <property type="entry name" value="Tetracycline Repressor, domain 2"/>
    <property type="match status" value="1"/>
</dbReference>
<dbReference type="RefSeq" id="WP_312865259.1">
    <property type="nucleotide sequence ID" value="NZ_JACHJN010000019.1"/>
</dbReference>
<evidence type="ECO:0000313" key="7">
    <source>
        <dbReference type="Proteomes" id="UP000547510"/>
    </source>
</evidence>
<keyword evidence="7" id="KW-1185">Reference proteome</keyword>
<feature type="non-terminal residue" evidence="6">
    <location>
        <position position="124"/>
    </location>
</feature>
<feature type="DNA-binding region" description="H-T-H motif" evidence="4">
    <location>
        <begin position="37"/>
        <end position="56"/>
    </location>
</feature>
<dbReference type="SUPFAM" id="SSF46689">
    <property type="entry name" value="Homeodomain-like"/>
    <property type="match status" value="1"/>
</dbReference>
<evidence type="ECO:0000259" key="5">
    <source>
        <dbReference type="PROSITE" id="PS50977"/>
    </source>
</evidence>
<dbReference type="PROSITE" id="PS50977">
    <property type="entry name" value="HTH_TETR_2"/>
    <property type="match status" value="1"/>
</dbReference>
<dbReference type="InterPro" id="IPR001647">
    <property type="entry name" value="HTH_TetR"/>
</dbReference>
<dbReference type="Pfam" id="PF00440">
    <property type="entry name" value="TetR_N"/>
    <property type="match status" value="1"/>
</dbReference>
<dbReference type="PANTHER" id="PTHR30055:SF151">
    <property type="entry name" value="TRANSCRIPTIONAL REGULATORY PROTEIN"/>
    <property type="match status" value="1"/>
</dbReference>
<evidence type="ECO:0000256" key="4">
    <source>
        <dbReference type="PROSITE-ProRule" id="PRU00335"/>
    </source>
</evidence>
<evidence type="ECO:0000256" key="2">
    <source>
        <dbReference type="ARBA" id="ARBA00023125"/>
    </source>
</evidence>
<sequence>MTTPARRPRRRNQVLSRERIVDAAIELLDAGGEDALTVRAMTGRLATGPGAVYHHVGTRDELLDAATETIVTTALATRPSRAGATPGDEIRAVALAVFDAIADHRWLATRLTLQIVRNPTGPVT</sequence>
<keyword evidence="1" id="KW-0805">Transcription regulation</keyword>
<dbReference type="GO" id="GO:0000976">
    <property type="term" value="F:transcription cis-regulatory region binding"/>
    <property type="evidence" value="ECO:0007669"/>
    <property type="project" value="TreeGrafter"/>
</dbReference>
<dbReference type="Gene3D" id="1.10.10.60">
    <property type="entry name" value="Homeodomain-like"/>
    <property type="match status" value="1"/>
</dbReference>
<dbReference type="EMBL" id="JACHJN010000019">
    <property type="protein sequence ID" value="MBB5960667.1"/>
    <property type="molecule type" value="Genomic_DNA"/>
</dbReference>
<protein>
    <submittedName>
        <fullName evidence="6">AcrR family transcriptional regulator</fullName>
    </submittedName>
</protein>
<feature type="domain" description="HTH tetR-type" evidence="5">
    <location>
        <begin position="14"/>
        <end position="74"/>
    </location>
</feature>
<evidence type="ECO:0000256" key="3">
    <source>
        <dbReference type="ARBA" id="ARBA00023163"/>
    </source>
</evidence>
<proteinExistence type="predicted"/>
<keyword evidence="3" id="KW-0804">Transcription</keyword>
<comment type="caution">
    <text evidence="6">The sequence shown here is derived from an EMBL/GenBank/DDBJ whole genome shotgun (WGS) entry which is preliminary data.</text>
</comment>
<keyword evidence="2 4" id="KW-0238">DNA-binding</keyword>
<evidence type="ECO:0000313" key="6">
    <source>
        <dbReference type="EMBL" id="MBB5960667.1"/>
    </source>
</evidence>